<dbReference type="SMART" id="SM00267">
    <property type="entry name" value="GGDEF"/>
    <property type="match status" value="1"/>
</dbReference>
<dbReference type="PANTHER" id="PTHR45138:SF9">
    <property type="entry name" value="DIGUANYLATE CYCLASE DGCM-RELATED"/>
    <property type="match status" value="1"/>
</dbReference>
<dbReference type="OrthoDB" id="9813903at2"/>
<accession>A0A2N7VK97</accession>
<evidence type="ECO:0000313" key="6">
    <source>
        <dbReference type="Proteomes" id="UP000235616"/>
    </source>
</evidence>
<keyword evidence="3" id="KW-0812">Transmembrane</keyword>
<proteinExistence type="predicted"/>
<sequence>MRVDLATLYFLIIGTLLASSAMMYWEHLSHPKRSKELRTLAVGFATLGAGCAVAAFRREWLGTAGAAVSNLVILGGYLLVLRGVAAFNGRRYLRCSVALLLLMGLTWAVAGVRWQAAVWLYVSAVPIALATAMTARELMRTDGMPAVQSRRVAVAVTSVHTLFYAARAFGLPWLYSIYGVRALSVSSEITMYEGVLYSVVLPMTLLRLTREEVHGELLQESRSDYLTRLGNRRLFFEEGERIVNESATHRQPVALLAFDLDRFKKINDRYGHKTGDEVLKSFADTVRATASADAILARIGGEEFAALLPGCDSHRASKVGEAVAHRFAATSHSVDGDTFRATVSIGLAVPGRGTASLADLLSAADQALYRAKSLGGNRLVHYDDCREDVDAEDARRESLQPPA</sequence>
<evidence type="ECO:0000259" key="4">
    <source>
        <dbReference type="PROSITE" id="PS50887"/>
    </source>
</evidence>
<keyword evidence="3" id="KW-0472">Membrane</keyword>
<feature type="transmembrane region" description="Helical" evidence="3">
    <location>
        <begin position="92"/>
        <end position="112"/>
    </location>
</feature>
<dbReference type="SUPFAM" id="SSF55073">
    <property type="entry name" value="Nucleotide cyclase"/>
    <property type="match status" value="1"/>
</dbReference>
<comment type="caution">
    <text evidence="5">The sequence shown here is derived from an EMBL/GenBank/DDBJ whole genome shotgun (WGS) entry which is preliminary data.</text>
</comment>
<dbReference type="EC" id="2.7.7.65" evidence="1"/>
<organism evidence="5 6">
    <name type="scientific">Trinickia dabaoshanensis</name>
    <dbReference type="NCBI Taxonomy" id="564714"/>
    <lineage>
        <taxon>Bacteria</taxon>
        <taxon>Pseudomonadati</taxon>
        <taxon>Pseudomonadota</taxon>
        <taxon>Betaproteobacteria</taxon>
        <taxon>Burkholderiales</taxon>
        <taxon>Burkholderiaceae</taxon>
        <taxon>Trinickia</taxon>
    </lineage>
</organism>
<feature type="transmembrane region" description="Helical" evidence="3">
    <location>
        <begin position="6"/>
        <end position="25"/>
    </location>
</feature>
<dbReference type="GO" id="GO:1902201">
    <property type="term" value="P:negative regulation of bacterial-type flagellum-dependent cell motility"/>
    <property type="evidence" value="ECO:0007669"/>
    <property type="project" value="TreeGrafter"/>
</dbReference>
<evidence type="ECO:0000256" key="3">
    <source>
        <dbReference type="SAM" id="Phobius"/>
    </source>
</evidence>
<feature type="transmembrane region" description="Helical" evidence="3">
    <location>
        <begin position="62"/>
        <end position="80"/>
    </location>
</feature>
<dbReference type="Gene3D" id="3.30.70.270">
    <property type="match status" value="1"/>
</dbReference>
<name>A0A2N7VK97_9BURK</name>
<keyword evidence="3" id="KW-1133">Transmembrane helix</keyword>
<evidence type="ECO:0000256" key="1">
    <source>
        <dbReference type="ARBA" id="ARBA00012528"/>
    </source>
</evidence>
<evidence type="ECO:0000256" key="2">
    <source>
        <dbReference type="ARBA" id="ARBA00034247"/>
    </source>
</evidence>
<protein>
    <recommendedName>
        <fullName evidence="1">diguanylate cyclase</fullName>
        <ecNumber evidence="1">2.7.7.65</ecNumber>
    </recommendedName>
</protein>
<evidence type="ECO:0000313" key="5">
    <source>
        <dbReference type="EMBL" id="PMS17594.1"/>
    </source>
</evidence>
<dbReference type="PANTHER" id="PTHR45138">
    <property type="entry name" value="REGULATORY COMPONENTS OF SENSORY TRANSDUCTION SYSTEM"/>
    <property type="match status" value="1"/>
</dbReference>
<dbReference type="InterPro" id="IPR043128">
    <property type="entry name" value="Rev_trsase/Diguanyl_cyclase"/>
</dbReference>
<dbReference type="NCBIfam" id="TIGR00254">
    <property type="entry name" value="GGDEF"/>
    <property type="match status" value="1"/>
</dbReference>
<reference evidence="5 6" key="1">
    <citation type="submission" date="2018-01" db="EMBL/GenBank/DDBJ databases">
        <title>Whole genome analyses suggest that Burkholderia sensu lato contains two further novel genera in the rhizoxinica-symbiotica group Mycetohabitans gen. nov., and Trinickia gen. nov.: implications for the evolution of diazotrophy and nodulation in the Burkholderiaceae.</title>
        <authorList>
            <person name="Estrada-de los Santos P."/>
            <person name="Palmer M."/>
            <person name="Chavez-Ramirez B."/>
            <person name="Beukes C."/>
            <person name="Steenkamp E.T."/>
            <person name="Hirsch A.M."/>
            <person name="Manyaka P."/>
            <person name="Maluk M."/>
            <person name="Lafos M."/>
            <person name="Crook M."/>
            <person name="Gross E."/>
            <person name="Simon M.F."/>
            <person name="Bueno dos Reis Junior F."/>
            <person name="Poole P.S."/>
            <person name="Venter S.N."/>
            <person name="James E.K."/>
        </authorList>
    </citation>
    <scope>NUCLEOTIDE SEQUENCE [LARGE SCALE GENOMIC DNA]</scope>
    <source>
        <strain evidence="5 6">GIMN1.004</strain>
    </source>
</reference>
<dbReference type="InterPro" id="IPR029787">
    <property type="entry name" value="Nucleotide_cyclase"/>
</dbReference>
<dbReference type="FunFam" id="3.30.70.270:FF:000001">
    <property type="entry name" value="Diguanylate cyclase domain protein"/>
    <property type="match status" value="1"/>
</dbReference>
<dbReference type="AlphaFoldDB" id="A0A2N7VK97"/>
<keyword evidence="6" id="KW-1185">Reference proteome</keyword>
<dbReference type="InterPro" id="IPR000160">
    <property type="entry name" value="GGDEF_dom"/>
</dbReference>
<dbReference type="GO" id="GO:0052621">
    <property type="term" value="F:diguanylate cyclase activity"/>
    <property type="evidence" value="ECO:0007669"/>
    <property type="project" value="UniProtKB-EC"/>
</dbReference>
<dbReference type="RefSeq" id="WP_102647016.1">
    <property type="nucleotide sequence ID" value="NZ_PNYA01000018.1"/>
</dbReference>
<gene>
    <name evidence="5" type="ORF">C0Z18_19200</name>
</gene>
<dbReference type="Pfam" id="PF00990">
    <property type="entry name" value="GGDEF"/>
    <property type="match status" value="1"/>
</dbReference>
<dbReference type="PROSITE" id="PS50887">
    <property type="entry name" value="GGDEF"/>
    <property type="match status" value="1"/>
</dbReference>
<dbReference type="CDD" id="cd01949">
    <property type="entry name" value="GGDEF"/>
    <property type="match status" value="1"/>
</dbReference>
<dbReference type="GO" id="GO:0005886">
    <property type="term" value="C:plasma membrane"/>
    <property type="evidence" value="ECO:0007669"/>
    <property type="project" value="TreeGrafter"/>
</dbReference>
<dbReference type="Proteomes" id="UP000235616">
    <property type="component" value="Unassembled WGS sequence"/>
</dbReference>
<feature type="domain" description="GGDEF" evidence="4">
    <location>
        <begin position="251"/>
        <end position="384"/>
    </location>
</feature>
<dbReference type="GO" id="GO:0043709">
    <property type="term" value="P:cell adhesion involved in single-species biofilm formation"/>
    <property type="evidence" value="ECO:0007669"/>
    <property type="project" value="TreeGrafter"/>
</dbReference>
<feature type="transmembrane region" description="Helical" evidence="3">
    <location>
        <begin position="118"/>
        <end position="139"/>
    </location>
</feature>
<feature type="transmembrane region" description="Helical" evidence="3">
    <location>
        <begin position="151"/>
        <end position="169"/>
    </location>
</feature>
<comment type="catalytic activity">
    <reaction evidence="2">
        <text>2 GTP = 3',3'-c-di-GMP + 2 diphosphate</text>
        <dbReference type="Rhea" id="RHEA:24898"/>
        <dbReference type="ChEBI" id="CHEBI:33019"/>
        <dbReference type="ChEBI" id="CHEBI:37565"/>
        <dbReference type="ChEBI" id="CHEBI:58805"/>
        <dbReference type="EC" id="2.7.7.65"/>
    </reaction>
</comment>
<dbReference type="InterPro" id="IPR050469">
    <property type="entry name" value="Diguanylate_Cyclase"/>
</dbReference>
<feature type="transmembrane region" description="Helical" evidence="3">
    <location>
        <begin position="37"/>
        <end position="56"/>
    </location>
</feature>
<dbReference type="EMBL" id="PNYA01000018">
    <property type="protein sequence ID" value="PMS17594.1"/>
    <property type="molecule type" value="Genomic_DNA"/>
</dbReference>